<dbReference type="Proteomes" id="UP000238479">
    <property type="component" value="Unassembled WGS sequence"/>
</dbReference>
<organism evidence="1 2">
    <name type="scientific">Rosa chinensis</name>
    <name type="common">China rose</name>
    <dbReference type="NCBI Taxonomy" id="74649"/>
    <lineage>
        <taxon>Eukaryota</taxon>
        <taxon>Viridiplantae</taxon>
        <taxon>Streptophyta</taxon>
        <taxon>Embryophyta</taxon>
        <taxon>Tracheophyta</taxon>
        <taxon>Spermatophyta</taxon>
        <taxon>Magnoliopsida</taxon>
        <taxon>eudicotyledons</taxon>
        <taxon>Gunneridae</taxon>
        <taxon>Pentapetalae</taxon>
        <taxon>rosids</taxon>
        <taxon>fabids</taxon>
        <taxon>Rosales</taxon>
        <taxon>Rosaceae</taxon>
        <taxon>Rosoideae</taxon>
        <taxon>Rosoideae incertae sedis</taxon>
        <taxon>Rosa</taxon>
    </lineage>
</organism>
<accession>A0A2P6SQ42</accession>
<evidence type="ECO:0000313" key="1">
    <source>
        <dbReference type="EMBL" id="PRQ60776.1"/>
    </source>
</evidence>
<sequence>MEHSGFFFALLMVFEDIESYRDISIFFIYRGHSLYSFVQIGLHNYISVFQ</sequence>
<dbReference type="Gramene" id="PRQ60776">
    <property type="protein sequence ID" value="PRQ60776"/>
    <property type="gene ID" value="RchiOBHm_Chr0c44g0503631"/>
</dbReference>
<name>A0A2P6SQ42_ROSCH</name>
<reference evidence="1 2" key="1">
    <citation type="journal article" date="2018" name="Nat. Genet.">
        <title>The Rosa genome provides new insights in the design of modern roses.</title>
        <authorList>
            <person name="Bendahmane M."/>
        </authorList>
    </citation>
    <scope>NUCLEOTIDE SEQUENCE [LARGE SCALE GENOMIC DNA]</scope>
    <source>
        <strain evidence="2">cv. Old Blush</strain>
    </source>
</reference>
<gene>
    <name evidence="1" type="ORF">RchiOBHm_Chr0c44g0503631</name>
</gene>
<comment type="caution">
    <text evidence="1">The sequence shown here is derived from an EMBL/GenBank/DDBJ whole genome shotgun (WGS) entry which is preliminary data.</text>
</comment>
<protein>
    <submittedName>
        <fullName evidence="1">Uncharacterized protein</fullName>
    </submittedName>
</protein>
<proteinExistence type="predicted"/>
<dbReference type="EMBL" id="PDCK01000037">
    <property type="protein sequence ID" value="PRQ60776.1"/>
    <property type="molecule type" value="Genomic_DNA"/>
</dbReference>
<keyword evidence="2" id="KW-1185">Reference proteome</keyword>
<evidence type="ECO:0000313" key="2">
    <source>
        <dbReference type="Proteomes" id="UP000238479"/>
    </source>
</evidence>
<dbReference type="AlphaFoldDB" id="A0A2P6SQ42"/>